<keyword evidence="2" id="KW-1185">Reference proteome</keyword>
<organism evidence="1 2">
    <name type="scientific">Enterococcus caccae ATCC BAA-1240</name>
    <dbReference type="NCBI Taxonomy" id="1158612"/>
    <lineage>
        <taxon>Bacteria</taxon>
        <taxon>Bacillati</taxon>
        <taxon>Bacillota</taxon>
        <taxon>Bacilli</taxon>
        <taxon>Lactobacillales</taxon>
        <taxon>Enterococcaceae</taxon>
        <taxon>Enterococcus</taxon>
    </lineage>
</organism>
<protein>
    <submittedName>
        <fullName evidence="1">SagC family bacteriocin biosynthesis cyclodehydratase</fullName>
    </submittedName>
</protein>
<comment type="caution">
    <text evidence="1">The sequence shown here is derived from an EMBL/GenBank/DDBJ whole genome shotgun (WGS) entry which is preliminary data.</text>
</comment>
<dbReference type="Gene3D" id="3.40.50.720">
    <property type="entry name" value="NAD(P)-binding Rossmann-like Domain"/>
    <property type="match status" value="1"/>
</dbReference>
<accession>R3W7I1</accession>
<sequence>MKTYMIRTGTKVIENEIDITLKRGVIHKNELVINKEDSSNEFIVAFQELSQKSNISVSLEDSVYDDFETLTKFGFLTVVKGQNVQPLIVVEDELIEAIKAYLNVENKIVPASEFLSFKELELLTEDKDILKLSALSEQKKQMLANFGQIYLITKMSNLSLLRGFNKLMNQTKTINTIAFFDNENVFITCIEHGETGCYECLEQQLMTHFEGCAEDYMEQTEVSVSIAEILFALSIVRKEIDNVSVYGQSSLLGNIVHFNMNNYEFSFNTNRIQSCCTTCSTFNNILFEEQNIRSINVLKELMTSD</sequence>
<dbReference type="STRING" id="317735.RU98_GL003085"/>
<dbReference type="eggNOG" id="ENOG50306XJ">
    <property type="taxonomic scope" value="Bacteria"/>
</dbReference>
<name>R3W7I1_9ENTE</name>
<reference evidence="1 2" key="1">
    <citation type="submission" date="2013-02" db="EMBL/GenBank/DDBJ databases">
        <title>The Genome Sequence of Enterococcus caccae BAA-1240.</title>
        <authorList>
            <consortium name="The Broad Institute Genome Sequencing Platform"/>
            <consortium name="The Broad Institute Genome Sequencing Center for Infectious Disease"/>
            <person name="Earl A.M."/>
            <person name="Gilmore M.S."/>
            <person name="Lebreton F."/>
            <person name="Walker B."/>
            <person name="Young S.K."/>
            <person name="Zeng Q."/>
            <person name="Gargeya S."/>
            <person name="Fitzgerald M."/>
            <person name="Haas B."/>
            <person name="Abouelleil A."/>
            <person name="Alvarado L."/>
            <person name="Arachchi H.M."/>
            <person name="Berlin A.M."/>
            <person name="Chapman S.B."/>
            <person name="Dewar J."/>
            <person name="Goldberg J."/>
            <person name="Griggs A."/>
            <person name="Gujja S."/>
            <person name="Hansen M."/>
            <person name="Howarth C."/>
            <person name="Imamovic A."/>
            <person name="Larimer J."/>
            <person name="McCowan C."/>
            <person name="Murphy C."/>
            <person name="Neiman D."/>
            <person name="Pearson M."/>
            <person name="Priest M."/>
            <person name="Roberts A."/>
            <person name="Saif S."/>
            <person name="Shea T."/>
            <person name="Sisk P."/>
            <person name="Sykes S."/>
            <person name="Wortman J."/>
            <person name="Nusbaum C."/>
            <person name="Birren B."/>
        </authorList>
    </citation>
    <scope>NUCLEOTIDE SEQUENCE [LARGE SCALE GENOMIC DNA]</scope>
    <source>
        <strain evidence="1 2">ATCC BAA-1240</strain>
    </source>
</reference>
<dbReference type="RefSeq" id="WP_010772871.1">
    <property type="nucleotide sequence ID" value="NZ_KB946335.1"/>
</dbReference>
<dbReference type="PATRIC" id="fig|1158612.3.peg.2751"/>
<dbReference type="OrthoDB" id="305697at2"/>
<evidence type="ECO:0000313" key="1">
    <source>
        <dbReference type="EMBL" id="EOL43457.1"/>
    </source>
</evidence>
<dbReference type="Proteomes" id="UP000013840">
    <property type="component" value="Unassembled WGS sequence"/>
</dbReference>
<proteinExistence type="predicted"/>
<gene>
    <name evidence="1" type="ORF">UC7_02786</name>
</gene>
<dbReference type="AlphaFoldDB" id="R3W7I1"/>
<dbReference type="EMBL" id="AJAU01000022">
    <property type="protein sequence ID" value="EOL43457.1"/>
    <property type="molecule type" value="Genomic_DNA"/>
</dbReference>
<evidence type="ECO:0000313" key="2">
    <source>
        <dbReference type="Proteomes" id="UP000013840"/>
    </source>
</evidence>